<organism evidence="2 3">
    <name type="scientific">Methylobacillus flagellatus (strain ATCC 51484 / DSM 6875 / VKM B-1610 / KT)</name>
    <dbReference type="NCBI Taxonomy" id="265072"/>
    <lineage>
        <taxon>Bacteria</taxon>
        <taxon>Pseudomonadati</taxon>
        <taxon>Pseudomonadota</taxon>
        <taxon>Betaproteobacteria</taxon>
        <taxon>Nitrosomonadales</taxon>
        <taxon>Methylophilaceae</taxon>
        <taxon>Methylobacillus</taxon>
    </lineage>
</organism>
<dbReference type="AlphaFoldDB" id="Q1GYM4"/>
<dbReference type="STRING" id="265072.Mfla_2398"/>
<keyword evidence="3" id="KW-1185">Reference proteome</keyword>
<keyword evidence="1" id="KW-1133">Transmembrane helix</keyword>
<protein>
    <recommendedName>
        <fullName evidence="4">PEP-CTERM protein-sorting domain-containing protein</fullName>
    </recommendedName>
</protein>
<gene>
    <name evidence="2" type="ordered locus">Mfla_2398</name>
</gene>
<dbReference type="NCBIfam" id="TIGR02595">
    <property type="entry name" value="PEP_CTERM"/>
    <property type="match status" value="1"/>
</dbReference>
<feature type="transmembrane region" description="Helical" evidence="1">
    <location>
        <begin position="107"/>
        <end position="124"/>
    </location>
</feature>
<reference evidence="2 3" key="1">
    <citation type="submission" date="2006-03" db="EMBL/GenBank/DDBJ databases">
        <title>Complete sequence of Methylobacillus flagellatus KT.</title>
        <authorList>
            <consortium name="US DOE Joint Genome Institute"/>
            <person name="Copeland A."/>
            <person name="Lucas S."/>
            <person name="Lapidus A."/>
            <person name="Barry K."/>
            <person name="Detter J.C."/>
            <person name="Glavina del Rio T."/>
            <person name="Hammon N."/>
            <person name="Israni S."/>
            <person name="Dalin E."/>
            <person name="Tice H."/>
            <person name="Pitluck S."/>
            <person name="Brettin T."/>
            <person name="Bruce D."/>
            <person name="Han C."/>
            <person name="Tapia R."/>
            <person name="Saunders E."/>
            <person name="Gilna P."/>
            <person name="Schmutz J."/>
            <person name="Larimer F."/>
            <person name="Land M."/>
            <person name="Kyrpides N."/>
            <person name="Anderson I."/>
            <person name="Richardson P."/>
        </authorList>
    </citation>
    <scope>NUCLEOTIDE SEQUENCE [LARGE SCALE GENOMIC DNA]</scope>
    <source>
        <strain evidence="3">KT / ATCC 51484 / DSM 6875</strain>
    </source>
</reference>
<keyword evidence="1" id="KW-0472">Membrane</keyword>
<dbReference type="HOGENOM" id="CLU_1904269_0_0_4"/>
<proteinExistence type="predicted"/>
<name>Q1GYM4_METFK</name>
<evidence type="ECO:0000313" key="2">
    <source>
        <dbReference type="EMBL" id="ABE50663.1"/>
    </source>
</evidence>
<sequence>MLEQHVIQANDRDSTMKNSMISAAIALVLLPAVSDAANPTRIQDAGQSSETLVFEHLADTPSVPDVMHIDQPSDDAMATASHDGATPENVVDASPIDAHAAAVPEPSAYALLLAGFILMGFISHRRRRDKFKV</sequence>
<dbReference type="InterPro" id="IPR013424">
    <property type="entry name" value="Ice-binding_C"/>
</dbReference>
<evidence type="ECO:0008006" key="4">
    <source>
        <dbReference type="Google" id="ProtNLM"/>
    </source>
</evidence>
<keyword evidence="1" id="KW-0812">Transmembrane</keyword>
<accession>Q1GYM4</accession>
<dbReference type="Proteomes" id="UP000002440">
    <property type="component" value="Chromosome"/>
</dbReference>
<dbReference type="EMBL" id="CP000284">
    <property type="protein sequence ID" value="ABE50663.1"/>
    <property type="molecule type" value="Genomic_DNA"/>
</dbReference>
<evidence type="ECO:0000256" key="1">
    <source>
        <dbReference type="SAM" id="Phobius"/>
    </source>
</evidence>
<evidence type="ECO:0000313" key="3">
    <source>
        <dbReference type="Proteomes" id="UP000002440"/>
    </source>
</evidence>
<dbReference type="KEGG" id="mfa:Mfla_2398"/>